<dbReference type="RefSeq" id="WP_006112724.1">
    <property type="nucleotide sequence ID" value="NZ_AOJL01000026.1"/>
</dbReference>
<feature type="domain" description="DUF1828" evidence="1">
    <location>
        <begin position="34"/>
        <end position="120"/>
    </location>
</feature>
<dbReference type="Pfam" id="PF08861">
    <property type="entry name" value="DUF1828"/>
    <property type="match status" value="1"/>
</dbReference>
<dbReference type="OrthoDB" id="351266at2157"/>
<evidence type="ECO:0000313" key="2">
    <source>
        <dbReference type="EMBL" id="ELZ48958.1"/>
    </source>
</evidence>
<evidence type="ECO:0000259" key="1">
    <source>
        <dbReference type="Pfam" id="PF08861"/>
    </source>
</evidence>
<name>M0EPF6_9EURY</name>
<dbReference type="Proteomes" id="UP000011509">
    <property type="component" value="Unassembled WGS sequence"/>
</dbReference>
<comment type="caution">
    <text evidence="2">The sequence shown here is derived from an EMBL/GenBank/DDBJ whole genome shotgun (WGS) entry which is preliminary data.</text>
</comment>
<dbReference type="AlphaFoldDB" id="M0EPF6"/>
<dbReference type="InterPro" id="IPR014960">
    <property type="entry name" value="DUF1828"/>
</dbReference>
<dbReference type="EMBL" id="AOJL01000026">
    <property type="protein sequence ID" value="ELZ48958.1"/>
    <property type="molecule type" value="Genomic_DNA"/>
</dbReference>
<gene>
    <name evidence="2" type="ORF">C464_06090</name>
</gene>
<accession>M0EPF6</accession>
<keyword evidence="3" id="KW-1185">Reference proteome</keyword>
<evidence type="ECO:0000313" key="3">
    <source>
        <dbReference type="Proteomes" id="UP000011509"/>
    </source>
</evidence>
<proteinExistence type="predicted"/>
<sequence length="256" mass="29063">MTNCSELIRPRLTDAFDTGMSIEADSEDCRVTLPLERSDGDAIRLWVVQNGDQYTITDEGETYGLLYLSNINLDQERRANRVNTIQERYSLDQAKQEVKTTASADELGQRILEVGQAVQSISHLTFTRRQYTQTDFRADVGTYITELGFRYDTNPEVEGASEKHRVDFGVRGQESPTYIQALHAEDASTAKTMAQRTMYKWTEIQGHYGNKVNRISVIDDESGEFGYDSEKILRNYSDSLVPWSQRDNMLSAAITA</sequence>
<protein>
    <recommendedName>
        <fullName evidence="1">DUF1828 domain-containing protein</fullName>
    </recommendedName>
</protein>
<reference evidence="2 3" key="1">
    <citation type="journal article" date="2014" name="PLoS Genet.">
        <title>Phylogenetically driven sequencing of extremely halophilic archaea reveals strategies for static and dynamic osmo-response.</title>
        <authorList>
            <person name="Becker E.A."/>
            <person name="Seitzer P.M."/>
            <person name="Tritt A."/>
            <person name="Larsen D."/>
            <person name="Krusor M."/>
            <person name="Yao A.I."/>
            <person name="Wu D."/>
            <person name="Madern D."/>
            <person name="Eisen J.A."/>
            <person name="Darling A.E."/>
            <person name="Facciotti M.T."/>
        </authorList>
    </citation>
    <scope>NUCLEOTIDE SEQUENCE [LARGE SCALE GENOMIC DNA]</scope>
    <source>
        <strain evidence="2 3">DSM 10284</strain>
    </source>
</reference>
<organism evidence="2 3">
    <name type="scientific">Halorubrum coriense DSM 10284</name>
    <dbReference type="NCBI Taxonomy" id="1227466"/>
    <lineage>
        <taxon>Archaea</taxon>
        <taxon>Methanobacteriati</taxon>
        <taxon>Methanobacteriota</taxon>
        <taxon>Stenosarchaea group</taxon>
        <taxon>Halobacteria</taxon>
        <taxon>Halobacteriales</taxon>
        <taxon>Haloferacaceae</taxon>
        <taxon>Halorubrum</taxon>
    </lineage>
</organism>